<organism evidence="1 2">
    <name type="scientific">Trichinella spiralis</name>
    <name type="common">Trichina worm</name>
    <dbReference type="NCBI Taxonomy" id="6334"/>
    <lineage>
        <taxon>Eukaryota</taxon>
        <taxon>Metazoa</taxon>
        <taxon>Ecdysozoa</taxon>
        <taxon>Nematoda</taxon>
        <taxon>Enoplea</taxon>
        <taxon>Dorylaimia</taxon>
        <taxon>Trichinellida</taxon>
        <taxon>Trichinellidae</taxon>
        <taxon>Trichinella</taxon>
    </lineage>
</organism>
<keyword evidence="2" id="KW-1185">Reference proteome</keyword>
<comment type="caution">
    <text evidence="1">The sequence shown here is derived from an EMBL/GenBank/DDBJ whole genome shotgun (WGS) entry which is preliminary data.</text>
</comment>
<dbReference type="Proteomes" id="UP000054776">
    <property type="component" value="Unassembled WGS sequence"/>
</dbReference>
<reference evidence="1 2" key="1">
    <citation type="submission" date="2015-01" db="EMBL/GenBank/DDBJ databases">
        <title>Evolution of Trichinella species and genotypes.</title>
        <authorList>
            <person name="Korhonen P.K."/>
            <person name="Edoardo P."/>
            <person name="Giuseppe L.R."/>
            <person name="Gasser R.B."/>
        </authorList>
    </citation>
    <scope>NUCLEOTIDE SEQUENCE [LARGE SCALE GENOMIC DNA]</scope>
    <source>
        <strain evidence="1">ISS3</strain>
    </source>
</reference>
<dbReference type="OrthoDB" id="10462595at2759"/>
<dbReference type="InParanoid" id="A0A0V1BUS2"/>
<dbReference type="EMBL" id="JYDH01000010">
    <property type="protein sequence ID" value="KRY40917.1"/>
    <property type="molecule type" value="Genomic_DNA"/>
</dbReference>
<sequence length="133" mass="15427">MLTASSKALNRAEFQADDDDSCQSTASSFVYKLLPTEESELLQQLHQHKYNNLNRNKSNQNQQLCDFTLLPRLSNDTYVSKAECQTFQHQKAFHIASEEMLQKNYLLTNYDDSGLFSSLKLIKHWAISEYVRN</sequence>
<proteinExistence type="predicted"/>
<name>A0A0V1BUS2_TRISP</name>
<evidence type="ECO:0000313" key="1">
    <source>
        <dbReference type="EMBL" id="KRY40917.1"/>
    </source>
</evidence>
<protein>
    <submittedName>
        <fullName evidence="1">Uncharacterized protein</fullName>
    </submittedName>
</protein>
<gene>
    <name evidence="1" type="ORF">T01_1972</name>
</gene>
<accession>A0A0V1BUS2</accession>
<dbReference type="AlphaFoldDB" id="A0A0V1BUS2"/>
<evidence type="ECO:0000313" key="2">
    <source>
        <dbReference type="Proteomes" id="UP000054776"/>
    </source>
</evidence>